<protein>
    <submittedName>
        <fullName evidence="2">Uncharacterized protein</fullName>
    </submittedName>
</protein>
<evidence type="ECO:0000256" key="1">
    <source>
        <dbReference type="SAM" id="MobiDB-lite"/>
    </source>
</evidence>
<feature type="region of interest" description="Disordered" evidence="1">
    <location>
        <begin position="1"/>
        <end position="28"/>
    </location>
</feature>
<accession>A0A918LUR1</accession>
<feature type="compositionally biased region" description="Basic and acidic residues" evidence="1">
    <location>
        <begin position="370"/>
        <end position="392"/>
    </location>
</feature>
<reference evidence="2" key="1">
    <citation type="journal article" date="2014" name="Int. J. Syst. Evol. Microbiol.">
        <title>Complete genome sequence of Corynebacterium casei LMG S-19264T (=DSM 44701T), isolated from a smear-ripened cheese.</title>
        <authorList>
            <consortium name="US DOE Joint Genome Institute (JGI-PGF)"/>
            <person name="Walter F."/>
            <person name="Albersmeier A."/>
            <person name="Kalinowski J."/>
            <person name="Ruckert C."/>
        </authorList>
    </citation>
    <scope>NUCLEOTIDE SEQUENCE</scope>
    <source>
        <strain evidence="2">JCM 3172</strain>
    </source>
</reference>
<evidence type="ECO:0000313" key="3">
    <source>
        <dbReference type="Proteomes" id="UP000619486"/>
    </source>
</evidence>
<feature type="region of interest" description="Disordered" evidence="1">
    <location>
        <begin position="370"/>
        <end position="402"/>
    </location>
</feature>
<dbReference type="AlphaFoldDB" id="A0A918LUR1"/>
<comment type="caution">
    <text evidence="2">The sequence shown here is derived from an EMBL/GenBank/DDBJ whole genome shotgun (WGS) entry which is preliminary data.</text>
</comment>
<dbReference type="Proteomes" id="UP000619486">
    <property type="component" value="Unassembled WGS sequence"/>
</dbReference>
<gene>
    <name evidence="2" type="ORF">GCM10014713_53220</name>
</gene>
<evidence type="ECO:0000313" key="2">
    <source>
        <dbReference type="EMBL" id="GGT52674.1"/>
    </source>
</evidence>
<reference evidence="2" key="2">
    <citation type="submission" date="2020-09" db="EMBL/GenBank/DDBJ databases">
        <authorList>
            <person name="Sun Q."/>
            <person name="Ohkuma M."/>
        </authorList>
    </citation>
    <scope>NUCLEOTIDE SEQUENCE</scope>
    <source>
        <strain evidence="2">JCM 3172</strain>
    </source>
</reference>
<organism evidence="2 3">
    <name type="scientific">Streptomyces purpureus</name>
    <dbReference type="NCBI Taxonomy" id="1951"/>
    <lineage>
        <taxon>Bacteria</taxon>
        <taxon>Bacillati</taxon>
        <taxon>Actinomycetota</taxon>
        <taxon>Actinomycetes</taxon>
        <taxon>Kitasatosporales</taxon>
        <taxon>Streptomycetaceae</taxon>
        <taxon>Streptomyces</taxon>
    </lineage>
</organism>
<proteinExistence type="predicted"/>
<name>A0A918LUR1_9ACTN</name>
<dbReference type="EMBL" id="BMQQ01000025">
    <property type="protein sequence ID" value="GGT52674.1"/>
    <property type="molecule type" value="Genomic_DNA"/>
</dbReference>
<sequence length="531" mass="56616">MAFGLGGSDTEGIGMTEGGRIPPARGRLRSDRGATATEYMGTVVVVAAVIGALTTTGIGAQIAGKIAAEICRLTGGANCGGGNQNTAAPPKDADFEPPLCQISAISDKAGAKAKFLFIEWGQEYGFQEQRFKAKTDINKDGVINDKDELVMVTFTDAASLGAKKDFSPKAKIGKLGSDKIELGAGIKVTNGDTWVFESEEEAKRFRDDIEKLKMYEIRRKSPGGADASVGDSILYLFGKGPLKDEEETRERIERDLGNNRQISYGKVGVEGSAAGGIKISAGDDKKLSATLGGNAKITPEVTWTDNKYKNNKSYTYSASIEYGTKVGYEAGAINGESSASTTQTGTITVTKDKTTGKIIRIDMTRTVEKGATKDGAKVKGDNGKKDDDKKDGSVGGKGTDTQTGIDVYTNTVTFPTGPEGDADRAIAEKWLDGYGDNTAPFTYMFDEHAPTKRPGADDPFGRLLFDKGKSSKTRYTGKTDAAEYGFDLNLGLSLGFSVSTEKKEEMLNDAQFLGAPRGDQRSYVPYSYCAN</sequence>
<keyword evidence="3" id="KW-1185">Reference proteome</keyword>